<name>A0A397JMS2_9GLOM</name>
<dbReference type="AlphaFoldDB" id="A0A397JMS2"/>
<keyword evidence="2" id="KW-1185">Reference proteome</keyword>
<proteinExistence type="predicted"/>
<comment type="caution">
    <text evidence="1">The sequence shown here is derived from an EMBL/GenBank/DDBJ whole genome shotgun (WGS) entry which is preliminary data.</text>
</comment>
<protein>
    <submittedName>
        <fullName evidence="1">Uncharacterized protein</fullName>
    </submittedName>
</protein>
<reference evidence="1 2" key="1">
    <citation type="submission" date="2018-08" db="EMBL/GenBank/DDBJ databases">
        <title>Genome and evolution of the arbuscular mycorrhizal fungus Diversispora epigaea (formerly Glomus versiforme) and its bacterial endosymbionts.</title>
        <authorList>
            <person name="Sun X."/>
            <person name="Fei Z."/>
            <person name="Harrison M."/>
        </authorList>
    </citation>
    <scope>NUCLEOTIDE SEQUENCE [LARGE SCALE GENOMIC DNA]</scope>
    <source>
        <strain evidence="1 2">IT104</strain>
    </source>
</reference>
<accession>A0A397JMS2</accession>
<evidence type="ECO:0000313" key="2">
    <source>
        <dbReference type="Proteomes" id="UP000266861"/>
    </source>
</evidence>
<dbReference type="EMBL" id="PQFF01000035">
    <property type="protein sequence ID" value="RHZ87276.1"/>
    <property type="molecule type" value="Genomic_DNA"/>
</dbReference>
<dbReference type="OrthoDB" id="2339161at2759"/>
<gene>
    <name evidence="1" type="ORF">Glove_37g120</name>
</gene>
<sequence>MNSVISYLIPRKVKNYFEYRTVKKEWKKLHKETKRKWKEDYERRKLEIEAELKFKKKLKKKVTFRGDVGVREEYIVYELKHIIINYHSSNLYLKFGNALNLCGNLKTGKDSFYDTNYYEKQIHSNASGFSVEEFEVSKISPKK</sequence>
<evidence type="ECO:0000313" key="1">
    <source>
        <dbReference type="EMBL" id="RHZ87276.1"/>
    </source>
</evidence>
<dbReference type="Proteomes" id="UP000266861">
    <property type="component" value="Unassembled WGS sequence"/>
</dbReference>
<organism evidence="1 2">
    <name type="scientific">Diversispora epigaea</name>
    <dbReference type="NCBI Taxonomy" id="1348612"/>
    <lineage>
        <taxon>Eukaryota</taxon>
        <taxon>Fungi</taxon>
        <taxon>Fungi incertae sedis</taxon>
        <taxon>Mucoromycota</taxon>
        <taxon>Glomeromycotina</taxon>
        <taxon>Glomeromycetes</taxon>
        <taxon>Diversisporales</taxon>
        <taxon>Diversisporaceae</taxon>
        <taxon>Diversispora</taxon>
    </lineage>
</organism>